<dbReference type="GO" id="GO:0015935">
    <property type="term" value="C:small ribosomal subunit"/>
    <property type="evidence" value="ECO:0007669"/>
    <property type="project" value="TreeGrafter"/>
</dbReference>
<dbReference type="GO" id="GO:0003735">
    <property type="term" value="F:structural constituent of ribosome"/>
    <property type="evidence" value="ECO:0007669"/>
    <property type="project" value="InterPro"/>
</dbReference>
<dbReference type="GO" id="GO:0006412">
    <property type="term" value="P:translation"/>
    <property type="evidence" value="ECO:0007669"/>
    <property type="project" value="InterPro"/>
</dbReference>
<dbReference type="InterPro" id="IPR027437">
    <property type="entry name" value="Rbsml_uS13_C"/>
</dbReference>
<dbReference type="GeneID" id="111011935"/>
<dbReference type="GO" id="GO:0005739">
    <property type="term" value="C:mitochondrion"/>
    <property type="evidence" value="ECO:0007669"/>
    <property type="project" value="TreeGrafter"/>
</dbReference>
<dbReference type="PROSITE" id="PS00646">
    <property type="entry name" value="RIBOSOMAL_S13_1"/>
    <property type="match status" value="1"/>
</dbReference>
<name>A0A6J1CKC9_MOMCH</name>
<dbReference type="PIRSF" id="PIRSF002134">
    <property type="entry name" value="Ribosomal_S13"/>
    <property type="match status" value="1"/>
</dbReference>
<evidence type="ECO:0000313" key="5">
    <source>
        <dbReference type="Proteomes" id="UP000504603"/>
    </source>
</evidence>
<dbReference type="Proteomes" id="UP000504603">
    <property type="component" value="Unplaced"/>
</dbReference>
<dbReference type="InterPro" id="IPR018269">
    <property type="entry name" value="Ribosomal_uS13_CS"/>
</dbReference>
<reference evidence="6" key="1">
    <citation type="submission" date="2025-08" db="UniProtKB">
        <authorList>
            <consortium name="RefSeq"/>
        </authorList>
    </citation>
    <scope>IDENTIFICATION</scope>
    <source>
        <strain evidence="6">OHB3-1</strain>
    </source>
</reference>
<proteinExistence type="inferred from homology"/>
<dbReference type="RefSeq" id="XP_022141627.1">
    <property type="nucleotide sequence ID" value="XM_022285935.1"/>
</dbReference>
<gene>
    <name evidence="6" type="primary">LOC111011935</name>
</gene>
<keyword evidence="5" id="KW-1185">Reference proteome</keyword>
<dbReference type="HAMAP" id="MF_01315">
    <property type="entry name" value="Ribosomal_uS13"/>
    <property type="match status" value="1"/>
</dbReference>
<protein>
    <submittedName>
        <fullName evidence="6">30S ribosomal protein S13, chloroplastic-like</fullName>
    </submittedName>
</protein>
<keyword evidence="2 4" id="KW-0689">Ribosomal protein</keyword>
<sequence length="147" mass="16410">MFGVRRSLGIVSNAALRRSQSIESIHVKAGMEIPDDKPLRFALQYIDGIGRSRANQVLAELHLGNKLAKDLTKRELVILGDEISKYMVGHELNSCVKKDIARLQEIQCHRGIRHGQGLPCRGQRTKTNARTMKSKQIVVAGKKKASR</sequence>
<evidence type="ECO:0000313" key="6">
    <source>
        <dbReference type="RefSeq" id="XP_022141627.1"/>
    </source>
</evidence>
<dbReference type="GO" id="GO:0003723">
    <property type="term" value="F:RNA binding"/>
    <property type="evidence" value="ECO:0007669"/>
    <property type="project" value="InterPro"/>
</dbReference>
<dbReference type="PANTHER" id="PTHR10871">
    <property type="entry name" value="30S RIBOSOMAL PROTEIN S13/40S RIBOSOMAL PROTEIN S18"/>
    <property type="match status" value="1"/>
</dbReference>
<comment type="similarity">
    <text evidence="1 4">Belongs to the universal ribosomal protein uS13 family.</text>
</comment>
<dbReference type="AlphaFoldDB" id="A0A6J1CKC9"/>
<dbReference type="InterPro" id="IPR010979">
    <property type="entry name" value="Ribosomal_uS13-like_H2TH"/>
</dbReference>
<dbReference type="PANTHER" id="PTHR10871:SF28">
    <property type="entry name" value="SMALL RIBOSOMAL SUBUNIT PROTEIN US13M"/>
    <property type="match status" value="1"/>
</dbReference>
<dbReference type="OrthoDB" id="525520at2759"/>
<evidence type="ECO:0000256" key="4">
    <source>
        <dbReference type="RuleBase" id="RU003830"/>
    </source>
</evidence>
<accession>A0A6J1CKC9</accession>
<dbReference type="Gene3D" id="4.10.910.10">
    <property type="entry name" value="30s ribosomal protein s13, domain 2"/>
    <property type="match status" value="1"/>
</dbReference>
<organism evidence="5 6">
    <name type="scientific">Momordica charantia</name>
    <name type="common">Bitter gourd</name>
    <name type="synonym">Balsam pear</name>
    <dbReference type="NCBI Taxonomy" id="3673"/>
    <lineage>
        <taxon>Eukaryota</taxon>
        <taxon>Viridiplantae</taxon>
        <taxon>Streptophyta</taxon>
        <taxon>Embryophyta</taxon>
        <taxon>Tracheophyta</taxon>
        <taxon>Spermatophyta</taxon>
        <taxon>Magnoliopsida</taxon>
        <taxon>eudicotyledons</taxon>
        <taxon>Gunneridae</taxon>
        <taxon>Pentapetalae</taxon>
        <taxon>rosids</taxon>
        <taxon>fabids</taxon>
        <taxon>Cucurbitales</taxon>
        <taxon>Cucurbitaceae</taxon>
        <taxon>Momordiceae</taxon>
        <taxon>Momordica</taxon>
    </lineage>
</organism>
<dbReference type="InterPro" id="IPR001892">
    <property type="entry name" value="Ribosomal_uS13"/>
</dbReference>
<dbReference type="Gene3D" id="1.10.8.50">
    <property type="match status" value="1"/>
</dbReference>
<dbReference type="PROSITE" id="PS50159">
    <property type="entry name" value="RIBOSOMAL_S13_2"/>
    <property type="match status" value="1"/>
</dbReference>
<evidence type="ECO:0000256" key="2">
    <source>
        <dbReference type="ARBA" id="ARBA00022980"/>
    </source>
</evidence>
<evidence type="ECO:0000256" key="3">
    <source>
        <dbReference type="ARBA" id="ARBA00023274"/>
    </source>
</evidence>
<evidence type="ECO:0000256" key="1">
    <source>
        <dbReference type="ARBA" id="ARBA00008080"/>
    </source>
</evidence>
<dbReference type="SUPFAM" id="SSF46946">
    <property type="entry name" value="S13-like H2TH domain"/>
    <property type="match status" value="1"/>
</dbReference>
<dbReference type="KEGG" id="mcha:111011935"/>
<dbReference type="Pfam" id="PF00416">
    <property type="entry name" value="Ribosomal_S13"/>
    <property type="match status" value="1"/>
</dbReference>
<keyword evidence="3 4" id="KW-0687">Ribonucleoprotein</keyword>